<feature type="region of interest" description="Disordered" evidence="1">
    <location>
        <begin position="493"/>
        <end position="523"/>
    </location>
</feature>
<gene>
    <name evidence="2" type="ORF">C1SCF055_LOCUS37845</name>
</gene>
<comment type="caution">
    <text evidence="2">The sequence shown here is derived from an EMBL/GenBank/DDBJ whole genome shotgun (WGS) entry which is preliminary data.</text>
</comment>
<accession>A0A9P1DMH5</accession>
<dbReference type="EMBL" id="CAMXCT010005602">
    <property type="protein sequence ID" value="CAI4012818.1"/>
    <property type="molecule type" value="Genomic_DNA"/>
</dbReference>
<dbReference type="Proteomes" id="UP001152797">
    <property type="component" value="Unassembled WGS sequence"/>
</dbReference>
<evidence type="ECO:0000313" key="3">
    <source>
        <dbReference type="EMBL" id="CAL1166193.1"/>
    </source>
</evidence>
<evidence type="ECO:0000256" key="1">
    <source>
        <dbReference type="SAM" id="MobiDB-lite"/>
    </source>
</evidence>
<evidence type="ECO:0000313" key="2">
    <source>
        <dbReference type="EMBL" id="CAI4012818.1"/>
    </source>
</evidence>
<reference evidence="3" key="2">
    <citation type="submission" date="2024-04" db="EMBL/GenBank/DDBJ databases">
        <authorList>
            <person name="Chen Y."/>
            <person name="Shah S."/>
            <person name="Dougan E. K."/>
            <person name="Thang M."/>
            <person name="Chan C."/>
        </authorList>
    </citation>
    <scope>NUCLEOTIDE SEQUENCE [LARGE SCALE GENOMIC DNA]</scope>
</reference>
<proteinExistence type="predicted"/>
<name>A0A9P1DMH5_9DINO</name>
<dbReference type="AlphaFoldDB" id="A0A9P1DMH5"/>
<feature type="region of interest" description="Disordered" evidence="1">
    <location>
        <begin position="108"/>
        <end position="153"/>
    </location>
</feature>
<dbReference type="EMBL" id="CAMXCT020005602">
    <property type="protein sequence ID" value="CAL1166193.1"/>
    <property type="molecule type" value="Genomic_DNA"/>
</dbReference>
<sequence length="583" mass="65942">MESMSKRARSTTLDPERLDVWNRMVKKLMALVIPINLLMEQALRLPTGNHKKMMATLVEKMEMEDLIHARELIAVQIRKLQLCQDLRDSEDFIVMTDLDDVEVIEPTSMTSRTPTTPATATSRTLTTRRAMPAASSSLAPSEAMTQGSTGTNGAGKVGDVKGLEIVFGYIPPCHCGHQARLHLSRTEKNFEKFFSCDAHDVTAWKYKDQGEGAVPAAEALQDIVQNTCQHKNTTKQGSNGDVERVTCKMCGKLLSVKSRKEIKEKKTSSSTGTTADFEEYQKFPEWKKHQKKYLKSVRPGLVTIAPPCKLFSQLQNLSMKKRYRSKELMQKYLEDKQEAMELLEFAISVCLLCQELGIKFVIEHPFTATSWQTPAMQKLLRNPLFYFSRADQCEYGLRGPRGGLHRKATGFVTNCKEISMVLRRRCSGEHEHEVIIGGKVSELAQRYPKRLIDQILGAYQKSICETVELMSLHNVVAENQRIDQLLRDCLQGVQGEKPTPGEEHHSPEVPGDDGGQQRDADQLPHCGVYQDDTEFGDDIILKYFDVAKNHPVVLSFNVIQYVNAIQNVKKLRFFEVTRNVQES</sequence>
<keyword evidence="5" id="KW-1185">Reference proteome</keyword>
<evidence type="ECO:0000313" key="4">
    <source>
        <dbReference type="EMBL" id="CAL4800130.1"/>
    </source>
</evidence>
<evidence type="ECO:0000313" key="5">
    <source>
        <dbReference type="Proteomes" id="UP001152797"/>
    </source>
</evidence>
<reference evidence="2" key="1">
    <citation type="submission" date="2022-10" db="EMBL/GenBank/DDBJ databases">
        <authorList>
            <person name="Chen Y."/>
            <person name="Dougan E. K."/>
            <person name="Chan C."/>
            <person name="Rhodes N."/>
            <person name="Thang M."/>
        </authorList>
    </citation>
    <scope>NUCLEOTIDE SEQUENCE</scope>
</reference>
<protein>
    <submittedName>
        <fullName evidence="4">Retrovirus-related Pol polyprotein from transposon TNT 1-94</fullName>
    </submittedName>
</protein>
<organism evidence="2">
    <name type="scientific">Cladocopium goreaui</name>
    <dbReference type="NCBI Taxonomy" id="2562237"/>
    <lineage>
        <taxon>Eukaryota</taxon>
        <taxon>Sar</taxon>
        <taxon>Alveolata</taxon>
        <taxon>Dinophyceae</taxon>
        <taxon>Suessiales</taxon>
        <taxon>Symbiodiniaceae</taxon>
        <taxon>Cladocopium</taxon>
    </lineage>
</organism>
<feature type="compositionally biased region" description="Low complexity" evidence="1">
    <location>
        <begin position="108"/>
        <end position="144"/>
    </location>
</feature>
<dbReference type="EMBL" id="CAMXCT030005602">
    <property type="protein sequence ID" value="CAL4800130.1"/>
    <property type="molecule type" value="Genomic_DNA"/>
</dbReference>